<dbReference type="AlphaFoldDB" id="K4L3V9"/>
<evidence type="ECO:0000256" key="5">
    <source>
        <dbReference type="ARBA" id="ARBA00023136"/>
    </source>
</evidence>
<dbReference type="Pfam" id="PF01810">
    <property type="entry name" value="LysE"/>
    <property type="match status" value="1"/>
</dbReference>
<dbReference type="InterPro" id="IPR001123">
    <property type="entry name" value="LeuE-type"/>
</dbReference>
<dbReference type="eggNOG" id="COG1280">
    <property type="taxonomic scope" value="Bacteria"/>
</dbReference>
<feature type="transmembrane region" description="Helical" evidence="6">
    <location>
        <begin position="190"/>
        <end position="211"/>
    </location>
</feature>
<keyword evidence="4 6" id="KW-1133">Transmembrane helix</keyword>
<dbReference type="OrthoDB" id="9804822at2"/>
<keyword evidence="2" id="KW-1003">Cell membrane</keyword>
<evidence type="ECO:0000256" key="4">
    <source>
        <dbReference type="ARBA" id="ARBA00022989"/>
    </source>
</evidence>
<dbReference type="PIRSF" id="PIRSF006324">
    <property type="entry name" value="LeuE"/>
    <property type="match status" value="1"/>
</dbReference>
<feature type="transmembrane region" description="Helical" evidence="6">
    <location>
        <begin position="42"/>
        <end position="68"/>
    </location>
</feature>
<proteinExistence type="predicted"/>
<dbReference type="KEGG" id="saga:M5M_18845"/>
<evidence type="ECO:0000256" key="2">
    <source>
        <dbReference type="ARBA" id="ARBA00022475"/>
    </source>
</evidence>
<dbReference type="HOGENOM" id="CLU_079569_3_1_6"/>
<dbReference type="GO" id="GO:0005886">
    <property type="term" value="C:plasma membrane"/>
    <property type="evidence" value="ECO:0007669"/>
    <property type="project" value="UniProtKB-SubCell"/>
</dbReference>
<comment type="subcellular location">
    <subcellularLocation>
        <location evidence="1">Cell membrane</location>
        <topology evidence="1">Multi-pass membrane protein</topology>
    </subcellularLocation>
</comment>
<reference evidence="7 8" key="1">
    <citation type="journal article" date="2013" name="Genome Announc.">
        <title>Complete genome sequence of Simiduia agarivorans SA1(T), a marine bacterium able to degrade a variety of polysaccharides.</title>
        <authorList>
            <person name="Lin S.Y."/>
            <person name="Shieh W.Y."/>
            <person name="Chen J.S."/>
            <person name="Tang S.L."/>
        </authorList>
    </citation>
    <scope>NUCLEOTIDE SEQUENCE [LARGE SCALE GENOMIC DNA]</scope>
    <source>
        <strain evidence="8">DSM 21679 / JCM 13881 / BCRC 17597 / SA1</strain>
    </source>
</reference>
<keyword evidence="8" id="KW-1185">Reference proteome</keyword>
<keyword evidence="3 6" id="KW-0812">Transmembrane</keyword>
<dbReference type="STRING" id="1117647.M5M_18845"/>
<evidence type="ECO:0000313" key="7">
    <source>
        <dbReference type="EMBL" id="AFV00898.1"/>
    </source>
</evidence>
<dbReference type="EMBL" id="CP003746">
    <property type="protein sequence ID" value="AFV00898.1"/>
    <property type="molecule type" value="Genomic_DNA"/>
</dbReference>
<evidence type="ECO:0000313" key="8">
    <source>
        <dbReference type="Proteomes" id="UP000000466"/>
    </source>
</evidence>
<gene>
    <name evidence="7" type="ordered locus">M5M_18845</name>
</gene>
<sequence>MPPIEVLVSFTFAALLLNLSPGPSNLYVMARSLAQGPEAGFVAAAGLAAGSLVHVLAASVGLAAVFLYAPVLFTAVKLVGAAYLLYLGVQYLRSQPDLSVGQSAKRSNGRIFRESFLVEATNPKTALFFLALLPQFADASYGPLGPQLLVLGLIVTLSAVPCDIIVALGASRVRRWLAAHPRAPLIQERVSGGILVALAMFIVGEEAVAQWQS</sequence>
<dbReference type="PANTHER" id="PTHR30086:SF20">
    <property type="entry name" value="ARGININE EXPORTER PROTEIN ARGO-RELATED"/>
    <property type="match status" value="1"/>
</dbReference>
<protein>
    <submittedName>
        <fullName evidence="7">Homoserine/threonine efflux protein</fullName>
    </submittedName>
</protein>
<name>K4L3V9_SIMAS</name>
<keyword evidence="5 6" id="KW-0472">Membrane</keyword>
<organism evidence="7 8">
    <name type="scientific">Simiduia agarivorans (strain DSM 21679 / JCM 13881 / BCRC 17597 / SA1)</name>
    <dbReference type="NCBI Taxonomy" id="1117647"/>
    <lineage>
        <taxon>Bacteria</taxon>
        <taxon>Pseudomonadati</taxon>
        <taxon>Pseudomonadota</taxon>
        <taxon>Gammaproteobacteria</taxon>
        <taxon>Cellvibrionales</taxon>
        <taxon>Cellvibrionaceae</taxon>
        <taxon>Simiduia</taxon>
    </lineage>
</organism>
<feature type="transmembrane region" description="Helical" evidence="6">
    <location>
        <begin position="148"/>
        <end position="170"/>
    </location>
</feature>
<dbReference type="Proteomes" id="UP000000466">
    <property type="component" value="Chromosome"/>
</dbReference>
<accession>K4L3V9</accession>
<evidence type="ECO:0000256" key="1">
    <source>
        <dbReference type="ARBA" id="ARBA00004651"/>
    </source>
</evidence>
<dbReference type="GO" id="GO:0015171">
    <property type="term" value="F:amino acid transmembrane transporter activity"/>
    <property type="evidence" value="ECO:0007669"/>
    <property type="project" value="TreeGrafter"/>
</dbReference>
<evidence type="ECO:0000256" key="3">
    <source>
        <dbReference type="ARBA" id="ARBA00022692"/>
    </source>
</evidence>
<dbReference type="PANTHER" id="PTHR30086">
    <property type="entry name" value="ARGININE EXPORTER PROTEIN ARGO"/>
    <property type="match status" value="1"/>
</dbReference>
<evidence type="ECO:0000256" key="6">
    <source>
        <dbReference type="SAM" id="Phobius"/>
    </source>
</evidence>
<feature type="transmembrane region" description="Helical" evidence="6">
    <location>
        <begin position="75"/>
        <end position="92"/>
    </location>
</feature>
<dbReference type="RefSeq" id="WP_015049048.1">
    <property type="nucleotide sequence ID" value="NC_018868.3"/>
</dbReference>